<name>A0ACC3T8X6_LIPKO</name>
<keyword evidence="2" id="KW-1185">Reference proteome</keyword>
<proteinExistence type="predicted"/>
<evidence type="ECO:0000313" key="2">
    <source>
        <dbReference type="Proteomes" id="UP001433508"/>
    </source>
</evidence>
<gene>
    <name evidence="1" type="ORF">V1525DRAFT_354138</name>
</gene>
<accession>A0ACC3T8X6</accession>
<evidence type="ECO:0000313" key="1">
    <source>
        <dbReference type="EMBL" id="KAK9240368.1"/>
    </source>
</evidence>
<sequence length="68" mass="7572">MADSVQKVAEYPREFVKDGLAFVKRCAKPSQKEYIKIVQTVGAGFVVMGAIGYIVKLIHIPIRHLITV</sequence>
<dbReference type="Proteomes" id="UP001433508">
    <property type="component" value="Unassembled WGS sequence"/>
</dbReference>
<protein>
    <submittedName>
        <fullName evidence="1">Uncharacterized protein</fullName>
    </submittedName>
</protein>
<dbReference type="EMBL" id="MU971340">
    <property type="protein sequence ID" value="KAK9240368.1"/>
    <property type="molecule type" value="Genomic_DNA"/>
</dbReference>
<reference evidence="2" key="1">
    <citation type="journal article" date="2024" name="Front. Bioeng. Biotechnol.">
        <title>Genome-scale model development and genomic sequencing of the oleaginous clade Lipomyces.</title>
        <authorList>
            <person name="Czajka J.J."/>
            <person name="Han Y."/>
            <person name="Kim J."/>
            <person name="Mondo S.J."/>
            <person name="Hofstad B.A."/>
            <person name="Robles A."/>
            <person name="Haridas S."/>
            <person name="Riley R."/>
            <person name="LaButti K."/>
            <person name="Pangilinan J."/>
            <person name="Andreopoulos W."/>
            <person name="Lipzen A."/>
            <person name="Yan J."/>
            <person name="Wang M."/>
            <person name="Ng V."/>
            <person name="Grigoriev I.V."/>
            <person name="Spatafora J.W."/>
            <person name="Magnuson J.K."/>
            <person name="Baker S.E."/>
            <person name="Pomraning K.R."/>
        </authorList>
    </citation>
    <scope>NUCLEOTIDE SEQUENCE [LARGE SCALE GENOMIC DNA]</scope>
    <source>
        <strain evidence="2">CBS 7786</strain>
    </source>
</reference>
<comment type="caution">
    <text evidence="1">The sequence shown here is derived from an EMBL/GenBank/DDBJ whole genome shotgun (WGS) entry which is preliminary data.</text>
</comment>
<organism evidence="1 2">
    <name type="scientific">Lipomyces kononenkoae</name>
    <name type="common">Yeast</name>
    <dbReference type="NCBI Taxonomy" id="34357"/>
    <lineage>
        <taxon>Eukaryota</taxon>
        <taxon>Fungi</taxon>
        <taxon>Dikarya</taxon>
        <taxon>Ascomycota</taxon>
        <taxon>Saccharomycotina</taxon>
        <taxon>Lipomycetes</taxon>
        <taxon>Lipomycetales</taxon>
        <taxon>Lipomycetaceae</taxon>
        <taxon>Lipomyces</taxon>
    </lineage>
</organism>